<keyword evidence="1" id="KW-0472">Membrane</keyword>
<gene>
    <name evidence="2" type="ORF">ACFQ22_11620</name>
</gene>
<name>A0ABW3PVL9_9LACO</name>
<dbReference type="Proteomes" id="UP001597156">
    <property type="component" value="Unassembled WGS sequence"/>
</dbReference>
<dbReference type="EMBL" id="JBHTLH010000041">
    <property type="protein sequence ID" value="MFD1126000.1"/>
    <property type="molecule type" value="Genomic_DNA"/>
</dbReference>
<sequence length="70" mass="7999">MLNKLFVKNYIGQSLMQWLAQLSLATVVLLIETRQLSQPMGISLFLATIFLEIGCLIIKVRLKKRHATKL</sequence>
<proteinExistence type="predicted"/>
<keyword evidence="1" id="KW-0812">Transmembrane</keyword>
<keyword evidence="1" id="KW-1133">Transmembrane helix</keyword>
<feature type="transmembrane region" description="Helical" evidence="1">
    <location>
        <begin position="43"/>
        <end position="62"/>
    </location>
</feature>
<evidence type="ECO:0000313" key="3">
    <source>
        <dbReference type="Proteomes" id="UP001597156"/>
    </source>
</evidence>
<evidence type="ECO:0000256" key="1">
    <source>
        <dbReference type="SAM" id="Phobius"/>
    </source>
</evidence>
<dbReference type="RefSeq" id="WP_121979061.1">
    <property type="nucleotide sequence ID" value="NZ_JBHTLH010000041.1"/>
</dbReference>
<keyword evidence="3" id="KW-1185">Reference proteome</keyword>
<reference evidence="3" key="1">
    <citation type="journal article" date="2019" name="Int. J. Syst. Evol. Microbiol.">
        <title>The Global Catalogue of Microorganisms (GCM) 10K type strain sequencing project: providing services to taxonomists for standard genome sequencing and annotation.</title>
        <authorList>
            <consortium name="The Broad Institute Genomics Platform"/>
            <consortium name="The Broad Institute Genome Sequencing Center for Infectious Disease"/>
            <person name="Wu L."/>
            <person name="Ma J."/>
        </authorList>
    </citation>
    <scope>NUCLEOTIDE SEQUENCE [LARGE SCALE GENOMIC DNA]</scope>
    <source>
        <strain evidence="3">CCUG 71848</strain>
    </source>
</reference>
<accession>A0ABW3PVL9</accession>
<protein>
    <submittedName>
        <fullName evidence="2">Uncharacterized protein</fullName>
    </submittedName>
</protein>
<evidence type="ECO:0000313" key="2">
    <source>
        <dbReference type="EMBL" id="MFD1126000.1"/>
    </source>
</evidence>
<comment type="caution">
    <text evidence="2">The sequence shown here is derived from an EMBL/GenBank/DDBJ whole genome shotgun (WGS) entry which is preliminary data.</text>
</comment>
<organism evidence="2 3">
    <name type="scientific">Lentilactobacillus raoultii</name>
    <dbReference type="NCBI Taxonomy" id="1987503"/>
    <lineage>
        <taxon>Bacteria</taxon>
        <taxon>Bacillati</taxon>
        <taxon>Bacillota</taxon>
        <taxon>Bacilli</taxon>
        <taxon>Lactobacillales</taxon>
        <taxon>Lactobacillaceae</taxon>
        <taxon>Lentilactobacillus</taxon>
    </lineage>
</organism>